<dbReference type="RefSeq" id="WP_155082722.1">
    <property type="nucleotide sequence ID" value="NZ_WMIA01000002.1"/>
</dbReference>
<dbReference type="GO" id="GO:0005829">
    <property type="term" value="C:cytosol"/>
    <property type="evidence" value="ECO:0007669"/>
    <property type="project" value="TreeGrafter"/>
</dbReference>
<dbReference type="Pfam" id="PF01926">
    <property type="entry name" value="MMR_HSR1"/>
    <property type="match status" value="1"/>
</dbReference>
<evidence type="ECO:0000256" key="3">
    <source>
        <dbReference type="SAM" id="Phobius"/>
    </source>
</evidence>
<keyword evidence="3" id="KW-1133">Transmembrane helix</keyword>
<evidence type="ECO:0000313" key="6">
    <source>
        <dbReference type="Proteomes" id="UP000437131"/>
    </source>
</evidence>
<evidence type="ECO:0000256" key="1">
    <source>
        <dbReference type="ARBA" id="ARBA00022741"/>
    </source>
</evidence>
<dbReference type="PANTHER" id="PTHR42714">
    <property type="entry name" value="TRNA MODIFICATION GTPASE GTPBP3"/>
    <property type="match status" value="1"/>
</dbReference>
<protein>
    <submittedName>
        <fullName evidence="5">GTP-binding protein</fullName>
    </submittedName>
</protein>
<feature type="transmembrane region" description="Helical" evidence="3">
    <location>
        <begin position="35"/>
        <end position="54"/>
    </location>
</feature>
<keyword evidence="2" id="KW-0342">GTP-binding</keyword>
<evidence type="ECO:0000256" key="2">
    <source>
        <dbReference type="ARBA" id="ARBA00023134"/>
    </source>
</evidence>
<dbReference type="NCBIfam" id="TIGR00231">
    <property type="entry name" value="small_GTP"/>
    <property type="match status" value="1"/>
</dbReference>
<sequence length="641" mass="73701">MFQLKSWQIFILAFPVIVIISFFFLATGLQIHQWGINWIWGVFILIFVLWRWLLGKWTKVSHSDLDNVILQAQEELNKTSSAKFFPPDNQEVIARLEEVSQEIIKKTRNDEPIWVDPSLFFQRCQELVEAIAQIYHPEVEYPLLNIYIPQAYGLIRNTVDDVDKWMSQLSPALNKITVAQGYQAYQIYRRLEPSARKILQLWNWAQWLVNPITAATKLASEPLSNQANQELLVNLNQAVREVALKNLARQSALLYGGDNLPFTNSSNGTDVLPPAKTKTLQAILSQAQQPETVESRPVNILLVGRTGAGKSSLINTLFNAHTAEVDILPSTTEIKAYQWQANGDRLNLFDTPGYEQVNRPEYRQQVLDYAHSADIILLLNPALDPSLEMDRDFLVNLPQDLQQIPIISIMTQVDRLRPVREWQPPYNWQTGDKTKEISIREAWQYRQETIGQFTEKIIPLVTANYGENQRLAWNDDILALTILDAIEPAKQVRLARFFRNLEVKSITAAKIIDKYTFQMATSQGLTALLKSPVLQFISTLSTGSPRLAYLLAEKIPIEQLPVVIGKLQLAYELFNLLNDNNKQNKQFDLLSLWTLIIDMKGLPEDDAWAFGHALVEFWTKNLNFQTLEERYNFYYQQISIK</sequence>
<dbReference type="GO" id="GO:0005525">
    <property type="term" value="F:GTP binding"/>
    <property type="evidence" value="ECO:0007669"/>
    <property type="project" value="UniProtKB-KW"/>
</dbReference>
<reference evidence="5 6" key="1">
    <citation type="submission" date="2019-11" db="EMBL/GenBank/DDBJ databases">
        <title>Isolation of a new High Light Tolerant Cyanobacteria.</title>
        <authorList>
            <person name="Dobson Z."/>
            <person name="Vaughn N."/>
            <person name="Vaughn M."/>
            <person name="Fromme P."/>
            <person name="Mazor Y."/>
        </authorList>
    </citation>
    <scope>NUCLEOTIDE SEQUENCE [LARGE SCALE GENOMIC DNA]</scope>
    <source>
        <strain evidence="5 6">0216</strain>
    </source>
</reference>
<dbReference type="InterPro" id="IPR027417">
    <property type="entry name" value="P-loop_NTPase"/>
</dbReference>
<dbReference type="GO" id="GO:0002098">
    <property type="term" value="P:tRNA wobble uridine modification"/>
    <property type="evidence" value="ECO:0007669"/>
    <property type="project" value="TreeGrafter"/>
</dbReference>
<feature type="domain" description="G" evidence="4">
    <location>
        <begin position="300"/>
        <end position="410"/>
    </location>
</feature>
<proteinExistence type="predicted"/>
<accession>A0A844GS13</accession>
<keyword evidence="3" id="KW-0812">Transmembrane</keyword>
<organism evidence="5 6">
    <name type="scientific">Cyanobacterium aponinum 0216</name>
    <dbReference type="NCBI Taxonomy" id="2676140"/>
    <lineage>
        <taxon>Bacteria</taxon>
        <taxon>Bacillati</taxon>
        <taxon>Cyanobacteriota</taxon>
        <taxon>Cyanophyceae</taxon>
        <taxon>Oscillatoriophycideae</taxon>
        <taxon>Chroococcales</taxon>
        <taxon>Geminocystaceae</taxon>
        <taxon>Cyanobacterium</taxon>
    </lineage>
</organism>
<keyword evidence="3" id="KW-0472">Membrane</keyword>
<dbReference type="PANTHER" id="PTHR42714:SF2">
    <property type="entry name" value="TRNA MODIFICATION GTPASE GTPBP3, MITOCHONDRIAL"/>
    <property type="match status" value="1"/>
</dbReference>
<dbReference type="InterPro" id="IPR006073">
    <property type="entry name" value="GTP-bd"/>
</dbReference>
<dbReference type="AlphaFoldDB" id="A0A844GS13"/>
<dbReference type="Gene3D" id="3.40.50.300">
    <property type="entry name" value="P-loop containing nucleotide triphosphate hydrolases"/>
    <property type="match status" value="1"/>
</dbReference>
<comment type="caution">
    <text evidence="5">The sequence shown here is derived from an EMBL/GenBank/DDBJ whole genome shotgun (WGS) entry which is preliminary data.</text>
</comment>
<evidence type="ECO:0000313" key="5">
    <source>
        <dbReference type="EMBL" id="MTF37861.1"/>
    </source>
</evidence>
<dbReference type="Proteomes" id="UP000437131">
    <property type="component" value="Unassembled WGS sequence"/>
</dbReference>
<keyword evidence="1" id="KW-0547">Nucleotide-binding</keyword>
<gene>
    <name evidence="5" type="ORF">GGC33_02830</name>
</gene>
<dbReference type="InterPro" id="IPR005225">
    <property type="entry name" value="Small_GTP-bd"/>
</dbReference>
<dbReference type="SUPFAM" id="SSF52540">
    <property type="entry name" value="P-loop containing nucleoside triphosphate hydrolases"/>
    <property type="match status" value="1"/>
</dbReference>
<dbReference type="GO" id="GO:0030488">
    <property type="term" value="P:tRNA methylation"/>
    <property type="evidence" value="ECO:0007669"/>
    <property type="project" value="TreeGrafter"/>
</dbReference>
<evidence type="ECO:0000259" key="4">
    <source>
        <dbReference type="Pfam" id="PF01926"/>
    </source>
</evidence>
<dbReference type="EMBL" id="WMIA01000002">
    <property type="protein sequence ID" value="MTF37861.1"/>
    <property type="molecule type" value="Genomic_DNA"/>
</dbReference>
<name>A0A844GS13_9CHRO</name>
<feature type="transmembrane region" description="Helical" evidence="3">
    <location>
        <begin position="7"/>
        <end position="29"/>
    </location>
</feature>